<evidence type="ECO:0000313" key="8">
    <source>
        <dbReference type="EMBL" id="KAG6966838.1"/>
    </source>
</evidence>
<reference evidence="8" key="3">
    <citation type="submission" date="2021-01" db="EMBL/GenBank/DDBJ databases">
        <title>Phytophthora aleatoria, a newly-described species from Pinus radiata is distinct from Phytophthora cactorum isolates based on comparative genomics.</title>
        <authorList>
            <person name="Mcdougal R."/>
            <person name="Panda P."/>
            <person name="Williams N."/>
            <person name="Studholme D.J."/>
        </authorList>
    </citation>
    <scope>NUCLEOTIDE SEQUENCE</scope>
    <source>
        <strain evidence="8">NZFS 3830</strain>
    </source>
</reference>
<feature type="compositionally biased region" description="Polar residues" evidence="1">
    <location>
        <begin position="72"/>
        <end position="87"/>
    </location>
</feature>
<dbReference type="Proteomes" id="UP000774804">
    <property type="component" value="Unassembled WGS sequence"/>
</dbReference>
<evidence type="ECO:0000313" key="10">
    <source>
        <dbReference type="Proteomes" id="UP000251314"/>
    </source>
</evidence>
<gene>
    <name evidence="8" type="ORF">JG687_00004629</name>
    <name evidence="9" type="ORF">PC110_g7548</name>
    <name evidence="3" type="ORF">PC113_g11865</name>
    <name evidence="4" type="ORF">PC115_g10970</name>
    <name evidence="5" type="ORF">PC117_g9156</name>
    <name evidence="6" type="ORF">PC118_g13971</name>
    <name evidence="7" type="ORF">PC129_g9821</name>
</gene>
<dbReference type="Gene3D" id="1.10.510.10">
    <property type="entry name" value="Transferase(Phosphotransferase) domain 1"/>
    <property type="match status" value="1"/>
</dbReference>
<organism evidence="9 10">
    <name type="scientific">Phytophthora cactorum</name>
    <dbReference type="NCBI Taxonomy" id="29920"/>
    <lineage>
        <taxon>Eukaryota</taxon>
        <taxon>Sar</taxon>
        <taxon>Stramenopiles</taxon>
        <taxon>Oomycota</taxon>
        <taxon>Peronosporomycetes</taxon>
        <taxon>Peronosporales</taxon>
        <taxon>Peronosporaceae</taxon>
        <taxon>Phytophthora</taxon>
    </lineage>
</organism>
<dbReference type="EMBL" id="RCML01000496">
    <property type="protein sequence ID" value="KAG2975386.1"/>
    <property type="molecule type" value="Genomic_DNA"/>
</dbReference>
<dbReference type="EMBL" id="RCMI01000335">
    <property type="protein sequence ID" value="KAG2916662.1"/>
    <property type="molecule type" value="Genomic_DNA"/>
</dbReference>
<evidence type="ECO:0000256" key="1">
    <source>
        <dbReference type="SAM" id="MobiDB-lite"/>
    </source>
</evidence>
<dbReference type="EMBL" id="RCMV01000313">
    <property type="protein sequence ID" value="KAG3219395.1"/>
    <property type="molecule type" value="Genomic_DNA"/>
</dbReference>
<dbReference type="OrthoDB" id="4062651at2759"/>
<dbReference type="PANTHER" id="PTHR44329">
    <property type="entry name" value="SERINE/THREONINE-PROTEIN KINASE TNNI3K-RELATED"/>
    <property type="match status" value="1"/>
</dbReference>
<dbReference type="SUPFAM" id="SSF56112">
    <property type="entry name" value="Protein kinase-like (PK-like)"/>
    <property type="match status" value="1"/>
</dbReference>
<dbReference type="CDD" id="cd00180">
    <property type="entry name" value="PKc"/>
    <property type="match status" value="1"/>
</dbReference>
<dbReference type="Proteomes" id="UP000736787">
    <property type="component" value="Unassembled WGS sequence"/>
</dbReference>
<evidence type="ECO:0000313" key="3">
    <source>
        <dbReference type="EMBL" id="KAG2856092.1"/>
    </source>
</evidence>
<protein>
    <recommendedName>
        <fullName evidence="2">Protein kinase domain-containing protein</fullName>
    </recommendedName>
</protein>
<keyword evidence="10" id="KW-1185">Reference proteome</keyword>
<sequence length="571" mass="65326">MESSPSADLAALNALKAQPHQLMFASMLQWVLLVGAVLLTLHETQTPKARGFFRSHSCSSKKKQKKDRKRAGTTTSRSDRNVLQTESDQVSPDMAAMLFHQATESCREFVATFSKTHKFVFHLASMRRMYLDLVAIGTKLDRVVACAGLTDKINAQKEPGWTWRQRLDADREQEEQELSARAAKNALPFARNMLSHEPMEALTLLKFEIDYFKPGNTVKHVASMKKVFFSVVRSSNGRVAKIPDWYIPPYTMNYSREKGMQGSVGTAHRGVWIDRKPADGKKPEKDDEGGEQKPTTYKVVVERFIIHADAIELFRQEVEAWFAMDHPNVLKLYGASHCSRPALLVCEDATNGPLVSYLTRQRQLQAEKRRSKRRDQLEQPWPYRNQRHALWSLFLQAAQGLKYLHEDLKLVHGNLKSDNILVTADGHVKLTDFGLGMLALQNQAVQDKKFHELGWRAPNCWQDKKLLRRPSFQDDIYSFGLCVLDVLVPTRSSIVPEDKKKLKHVGDEEFDPLEKSVLELIYDETHWKLIEDMCKSKPEDRLKLTDVISRMEEMRDAAAREPVDSSDCCML</sequence>
<name>A0A329SKC1_9STRA</name>
<dbReference type="STRING" id="29920.A0A329SKC1"/>
<evidence type="ECO:0000313" key="7">
    <source>
        <dbReference type="EMBL" id="KAG3219395.1"/>
    </source>
</evidence>
<feature type="region of interest" description="Disordered" evidence="1">
    <location>
        <begin position="272"/>
        <end position="293"/>
    </location>
</feature>
<proteinExistence type="predicted"/>
<dbReference type="PANTHER" id="PTHR44329:SF214">
    <property type="entry name" value="PROTEIN KINASE DOMAIN-CONTAINING PROTEIN"/>
    <property type="match status" value="1"/>
</dbReference>
<dbReference type="EMBL" id="MJFZ01000147">
    <property type="protein sequence ID" value="RAW36148.1"/>
    <property type="molecule type" value="Genomic_DNA"/>
</dbReference>
<feature type="domain" description="Protein kinase" evidence="2">
    <location>
        <begin position="250"/>
        <end position="554"/>
    </location>
</feature>
<reference evidence="7" key="2">
    <citation type="submission" date="2018-05" db="EMBL/GenBank/DDBJ databases">
        <title>Effector identification in a new, highly contiguous assembly of the strawberry crown rot pathogen Phytophthora cactorum.</title>
        <authorList>
            <person name="Armitage A.D."/>
            <person name="Nellist C.F."/>
            <person name="Bates H."/>
            <person name="Vickerstaff R.J."/>
            <person name="Harrison R.J."/>
        </authorList>
    </citation>
    <scope>NUCLEOTIDE SEQUENCE</scope>
    <source>
        <strain evidence="3">15-7</strain>
        <strain evidence="4">4032</strain>
        <strain evidence="5">4040</strain>
        <strain evidence="6">P415</strain>
        <strain evidence="7">P421</strain>
    </source>
</reference>
<evidence type="ECO:0000259" key="2">
    <source>
        <dbReference type="PROSITE" id="PS50011"/>
    </source>
</evidence>
<evidence type="ECO:0000313" key="4">
    <source>
        <dbReference type="EMBL" id="KAG2916662.1"/>
    </source>
</evidence>
<feature type="compositionally biased region" description="Basic residues" evidence="1">
    <location>
        <begin position="59"/>
        <end position="71"/>
    </location>
</feature>
<dbReference type="GO" id="GO:0005524">
    <property type="term" value="F:ATP binding"/>
    <property type="evidence" value="ECO:0007669"/>
    <property type="project" value="InterPro"/>
</dbReference>
<evidence type="ECO:0000313" key="5">
    <source>
        <dbReference type="EMBL" id="KAG2944186.1"/>
    </source>
</evidence>
<dbReference type="VEuPathDB" id="FungiDB:PC110_g7548"/>
<dbReference type="PROSITE" id="PS50011">
    <property type="entry name" value="PROTEIN_KINASE_DOM"/>
    <property type="match status" value="1"/>
</dbReference>
<dbReference type="GO" id="GO:0004674">
    <property type="term" value="F:protein serine/threonine kinase activity"/>
    <property type="evidence" value="ECO:0007669"/>
    <property type="project" value="TreeGrafter"/>
</dbReference>
<dbReference type="InterPro" id="IPR000719">
    <property type="entry name" value="Prot_kinase_dom"/>
</dbReference>
<evidence type="ECO:0000313" key="9">
    <source>
        <dbReference type="EMBL" id="RAW36148.1"/>
    </source>
</evidence>
<feature type="compositionally biased region" description="Basic and acidic residues" evidence="1">
    <location>
        <begin position="272"/>
        <end position="285"/>
    </location>
</feature>
<dbReference type="InterPro" id="IPR001245">
    <property type="entry name" value="Ser-Thr/Tyr_kinase_cat_dom"/>
</dbReference>
<dbReference type="Proteomes" id="UP000735874">
    <property type="component" value="Unassembled WGS sequence"/>
</dbReference>
<dbReference type="EMBL" id="JAENGZ010000162">
    <property type="protein sequence ID" value="KAG6966838.1"/>
    <property type="molecule type" value="Genomic_DNA"/>
</dbReference>
<accession>A0A329SKC1</accession>
<dbReference type="Proteomes" id="UP000251314">
    <property type="component" value="Unassembled WGS sequence"/>
</dbReference>
<dbReference type="EMBL" id="RCMG01000347">
    <property type="protein sequence ID" value="KAG2856092.1"/>
    <property type="molecule type" value="Genomic_DNA"/>
</dbReference>
<dbReference type="InterPro" id="IPR051681">
    <property type="entry name" value="Ser/Thr_Kinases-Pseudokinases"/>
</dbReference>
<dbReference type="Pfam" id="PF07714">
    <property type="entry name" value="PK_Tyr_Ser-Thr"/>
    <property type="match status" value="1"/>
</dbReference>
<dbReference type="InterPro" id="IPR011009">
    <property type="entry name" value="Kinase-like_dom_sf"/>
</dbReference>
<reference evidence="9 10" key="1">
    <citation type="submission" date="2018-01" db="EMBL/GenBank/DDBJ databases">
        <title>Draft genome of the strawberry crown rot pathogen Phytophthora cactorum.</title>
        <authorList>
            <person name="Armitage A.D."/>
            <person name="Lysoe E."/>
            <person name="Nellist C.F."/>
            <person name="Harrison R.J."/>
            <person name="Brurberg M.B."/>
        </authorList>
    </citation>
    <scope>NUCLEOTIDE SEQUENCE [LARGE SCALE GENOMIC DNA]</scope>
    <source>
        <strain evidence="9 10">10300</strain>
    </source>
</reference>
<feature type="region of interest" description="Disordered" evidence="1">
    <location>
        <begin position="52"/>
        <end position="87"/>
    </location>
</feature>
<dbReference type="Proteomes" id="UP000760860">
    <property type="component" value="Unassembled WGS sequence"/>
</dbReference>
<evidence type="ECO:0000313" key="6">
    <source>
        <dbReference type="EMBL" id="KAG2975386.1"/>
    </source>
</evidence>
<comment type="caution">
    <text evidence="9">The sequence shown here is derived from an EMBL/GenBank/DDBJ whole genome shotgun (WGS) entry which is preliminary data.</text>
</comment>
<dbReference type="Proteomes" id="UP000697107">
    <property type="component" value="Unassembled WGS sequence"/>
</dbReference>
<dbReference type="Proteomes" id="UP000688947">
    <property type="component" value="Unassembled WGS sequence"/>
</dbReference>
<dbReference type="AlphaFoldDB" id="A0A329SKC1"/>
<dbReference type="EMBL" id="RCMK01000206">
    <property type="protein sequence ID" value="KAG2944186.1"/>
    <property type="molecule type" value="Genomic_DNA"/>
</dbReference>